<evidence type="ECO:0000313" key="10">
    <source>
        <dbReference type="EMBL" id="KAL1568482.1"/>
    </source>
</evidence>
<dbReference type="AlphaFoldDB" id="A0ABD1IJ22"/>
<keyword evidence="3 7" id="KW-0064">Aspartyl protease</keyword>
<reference evidence="10 11" key="1">
    <citation type="submission" date="2024-06" db="EMBL/GenBank/DDBJ databases">
        <title>A chromosome level genome sequence of Diviner's sage (Salvia divinorum).</title>
        <authorList>
            <person name="Ford S.A."/>
            <person name="Ro D.-K."/>
            <person name="Ness R.W."/>
            <person name="Phillips M.A."/>
        </authorList>
    </citation>
    <scope>NUCLEOTIDE SEQUENCE [LARGE SCALE GENOMIC DNA]</scope>
    <source>
        <strain evidence="10">SAF-2024a</strain>
        <tissue evidence="10">Leaf</tissue>
    </source>
</reference>
<dbReference type="InterPro" id="IPR032799">
    <property type="entry name" value="TAXi_C"/>
</dbReference>
<proteinExistence type="inferred from homology"/>
<dbReference type="InterPro" id="IPR032861">
    <property type="entry name" value="TAXi_N"/>
</dbReference>
<keyword evidence="8" id="KW-0732">Signal</keyword>
<evidence type="ECO:0000256" key="6">
    <source>
        <dbReference type="PIRSR" id="PIRSR601461-1"/>
    </source>
</evidence>
<dbReference type="InterPro" id="IPR051708">
    <property type="entry name" value="Plant_Aspart_Prot_A1"/>
</dbReference>
<dbReference type="PANTHER" id="PTHR47967:SF46">
    <property type="entry name" value="ASPARTIC PROTEINASE NEPENTHESIN-1"/>
    <property type="match status" value="1"/>
</dbReference>
<dbReference type="PRINTS" id="PR00792">
    <property type="entry name" value="PEPSIN"/>
</dbReference>
<dbReference type="FunFam" id="2.40.70.10:FF:000033">
    <property type="entry name" value="Aspartyl protease family protein"/>
    <property type="match status" value="1"/>
</dbReference>
<dbReference type="PANTHER" id="PTHR47967">
    <property type="entry name" value="OS07G0603500 PROTEIN-RELATED"/>
    <property type="match status" value="1"/>
</dbReference>
<dbReference type="Gene3D" id="2.40.70.10">
    <property type="entry name" value="Acid Proteases"/>
    <property type="match status" value="2"/>
</dbReference>
<evidence type="ECO:0000256" key="2">
    <source>
        <dbReference type="ARBA" id="ARBA00022670"/>
    </source>
</evidence>
<dbReference type="Pfam" id="PF14543">
    <property type="entry name" value="TAXi_N"/>
    <property type="match status" value="1"/>
</dbReference>
<evidence type="ECO:0000256" key="7">
    <source>
        <dbReference type="RuleBase" id="RU000454"/>
    </source>
</evidence>
<dbReference type="Pfam" id="PF14541">
    <property type="entry name" value="TAXi_C"/>
    <property type="match status" value="1"/>
</dbReference>
<dbReference type="PROSITE" id="PS00141">
    <property type="entry name" value="ASP_PROTEASE"/>
    <property type="match status" value="2"/>
</dbReference>
<evidence type="ECO:0000256" key="4">
    <source>
        <dbReference type="ARBA" id="ARBA00022801"/>
    </source>
</evidence>
<dbReference type="PROSITE" id="PS51767">
    <property type="entry name" value="PEPTIDASE_A1"/>
    <property type="match status" value="1"/>
</dbReference>
<evidence type="ECO:0000259" key="9">
    <source>
        <dbReference type="PROSITE" id="PS51767"/>
    </source>
</evidence>
<feature type="chain" id="PRO_5044790345" evidence="8">
    <location>
        <begin position="25"/>
        <end position="447"/>
    </location>
</feature>
<dbReference type="InterPro" id="IPR034161">
    <property type="entry name" value="Pepsin-like_plant"/>
</dbReference>
<dbReference type="GO" id="GO:0004190">
    <property type="term" value="F:aspartic-type endopeptidase activity"/>
    <property type="evidence" value="ECO:0007669"/>
    <property type="project" value="UniProtKB-KW"/>
</dbReference>
<dbReference type="Proteomes" id="UP001567538">
    <property type="component" value="Unassembled WGS sequence"/>
</dbReference>
<feature type="signal peptide" evidence="8">
    <location>
        <begin position="1"/>
        <end position="24"/>
    </location>
</feature>
<evidence type="ECO:0000313" key="11">
    <source>
        <dbReference type="Proteomes" id="UP001567538"/>
    </source>
</evidence>
<dbReference type="CDD" id="cd05476">
    <property type="entry name" value="pepsin_A_like_plant"/>
    <property type="match status" value="1"/>
</dbReference>
<dbReference type="FunFam" id="2.40.70.10:FF:000215">
    <property type="entry name" value="Aspartyl protease family protein 2"/>
    <property type="match status" value="1"/>
</dbReference>
<dbReference type="InterPro" id="IPR021109">
    <property type="entry name" value="Peptidase_aspartic_dom_sf"/>
</dbReference>
<name>A0ABD1IJ22_SALDI</name>
<feature type="domain" description="Peptidase A1" evidence="9">
    <location>
        <begin position="83"/>
        <end position="439"/>
    </location>
</feature>
<keyword evidence="5" id="KW-0325">Glycoprotein</keyword>
<protein>
    <submittedName>
        <fullName evidence="10">Aspartyl protease family protein 2-like</fullName>
    </submittedName>
</protein>
<sequence length="447" mass="48507">MAAFISSPLSLLTLFFLLFHSSAAAASHHLKLPLLHRNPYPPTPSDALSADNHRLSLLFSAVRKHLRPRLPVTSAAPFGSGQYLVSLNLGTPPQPLLLIADTGSDLTWVSCSACRRHCSPHSAPFRPRRSATFSPHHCYSPACNLVPHPKNSPRCNRTRLHSTCRYQYSYADGSVTSGFFSTETTSFNTTAGKLLKFQHFNFGCGFWNSGPSLSGPSFNGGDGVLGLGRGPISFSSQLGRDFGHKFSYCLMDYTLSPPPTSYLLIGSGKSKLSYTPLLINPLSPTFYYIRIESVSIDNVKLRIPPSVWAIDEYGNGGAVVDSGTTITFLPEPAYRTILAVFERLVKLPESANPVPGFDLCLNVSSGASRESLPQLSFKLGGGAVFKPPPRNYFIDAAEGVKCLALQPVATDAGFAVIGNLMQQGYTFEFDKDRSRLGFTRRGCSVAP</sequence>
<dbReference type="EMBL" id="JBEAFC010000001">
    <property type="protein sequence ID" value="KAL1568482.1"/>
    <property type="molecule type" value="Genomic_DNA"/>
</dbReference>
<keyword evidence="2 7" id="KW-0645">Protease</keyword>
<evidence type="ECO:0000256" key="3">
    <source>
        <dbReference type="ARBA" id="ARBA00022750"/>
    </source>
</evidence>
<feature type="active site" evidence="6">
    <location>
        <position position="101"/>
    </location>
</feature>
<dbReference type="GO" id="GO:0006508">
    <property type="term" value="P:proteolysis"/>
    <property type="evidence" value="ECO:0007669"/>
    <property type="project" value="UniProtKB-KW"/>
</dbReference>
<dbReference type="InterPro" id="IPR033121">
    <property type="entry name" value="PEPTIDASE_A1"/>
</dbReference>
<dbReference type="InterPro" id="IPR001461">
    <property type="entry name" value="Aspartic_peptidase_A1"/>
</dbReference>
<organism evidence="10 11">
    <name type="scientific">Salvia divinorum</name>
    <name type="common">Maria pastora</name>
    <name type="synonym">Diviner's sage</name>
    <dbReference type="NCBI Taxonomy" id="28513"/>
    <lineage>
        <taxon>Eukaryota</taxon>
        <taxon>Viridiplantae</taxon>
        <taxon>Streptophyta</taxon>
        <taxon>Embryophyta</taxon>
        <taxon>Tracheophyta</taxon>
        <taxon>Spermatophyta</taxon>
        <taxon>Magnoliopsida</taxon>
        <taxon>eudicotyledons</taxon>
        <taxon>Gunneridae</taxon>
        <taxon>Pentapetalae</taxon>
        <taxon>asterids</taxon>
        <taxon>lamiids</taxon>
        <taxon>Lamiales</taxon>
        <taxon>Lamiaceae</taxon>
        <taxon>Nepetoideae</taxon>
        <taxon>Mentheae</taxon>
        <taxon>Salviinae</taxon>
        <taxon>Salvia</taxon>
        <taxon>Salvia subgen. Calosphace</taxon>
    </lineage>
</organism>
<keyword evidence="4 7" id="KW-0378">Hydrolase</keyword>
<dbReference type="InterPro" id="IPR001969">
    <property type="entry name" value="Aspartic_peptidase_AS"/>
</dbReference>
<gene>
    <name evidence="10" type="ORF">AAHA92_00095</name>
</gene>
<comment type="similarity">
    <text evidence="1 7">Belongs to the peptidase A1 family.</text>
</comment>
<dbReference type="SUPFAM" id="SSF50630">
    <property type="entry name" value="Acid proteases"/>
    <property type="match status" value="1"/>
</dbReference>
<accession>A0ABD1IJ22</accession>
<evidence type="ECO:0000256" key="1">
    <source>
        <dbReference type="ARBA" id="ARBA00007447"/>
    </source>
</evidence>
<evidence type="ECO:0000256" key="8">
    <source>
        <dbReference type="SAM" id="SignalP"/>
    </source>
</evidence>
<keyword evidence="11" id="KW-1185">Reference proteome</keyword>
<evidence type="ECO:0000256" key="5">
    <source>
        <dbReference type="ARBA" id="ARBA00023180"/>
    </source>
</evidence>
<comment type="caution">
    <text evidence="10">The sequence shown here is derived from an EMBL/GenBank/DDBJ whole genome shotgun (WGS) entry which is preliminary data.</text>
</comment>
<feature type="active site" evidence="6">
    <location>
        <position position="321"/>
    </location>
</feature>